<accession>A0A370KS68</accession>
<evidence type="ECO:0000256" key="2">
    <source>
        <dbReference type="ARBA" id="ARBA00022475"/>
    </source>
</evidence>
<feature type="domain" description="MacB-like periplasmic core" evidence="9">
    <location>
        <begin position="20"/>
        <end position="241"/>
    </location>
</feature>
<comment type="similarity">
    <text evidence="6">Belongs to the ABC-4 integral membrane protein family.</text>
</comment>
<organism evidence="10 11">
    <name type="scientific">Rhizobium grahamii</name>
    <dbReference type="NCBI Taxonomy" id="1120045"/>
    <lineage>
        <taxon>Bacteria</taxon>
        <taxon>Pseudomonadati</taxon>
        <taxon>Pseudomonadota</taxon>
        <taxon>Alphaproteobacteria</taxon>
        <taxon>Hyphomicrobiales</taxon>
        <taxon>Rhizobiaceae</taxon>
        <taxon>Rhizobium/Agrobacterium group</taxon>
        <taxon>Rhizobium</taxon>
    </lineage>
</organism>
<evidence type="ECO:0000313" key="10">
    <source>
        <dbReference type="EMBL" id="RDJ12996.1"/>
    </source>
</evidence>
<dbReference type="InterPro" id="IPR003838">
    <property type="entry name" value="ABC3_permease_C"/>
</dbReference>
<dbReference type="AlphaFoldDB" id="A0A370KS68"/>
<dbReference type="Proteomes" id="UP000254939">
    <property type="component" value="Unassembled WGS sequence"/>
</dbReference>
<feature type="transmembrane region" description="Helical" evidence="7">
    <location>
        <begin position="361"/>
        <end position="385"/>
    </location>
</feature>
<feature type="transmembrane region" description="Helical" evidence="7">
    <location>
        <begin position="323"/>
        <end position="349"/>
    </location>
</feature>
<dbReference type="Pfam" id="PF12704">
    <property type="entry name" value="MacB_PCD"/>
    <property type="match status" value="1"/>
</dbReference>
<dbReference type="InterPro" id="IPR050250">
    <property type="entry name" value="Macrolide_Exporter_MacB"/>
</dbReference>
<evidence type="ECO:0000259" key="9">
    <source>
        <dbReference type="Pfam" id="PF12704"/>
    </source>
</evidence>
<evidence type="ECO:0000256" key="1">
    <source>
        <dbReference type="ARBA" id="ARBA00004651"/>
    </source>
</evidence>
<dbReference type="GO" id="GO:0022857">
    <property type="term" value="F:transmembrane transporter activity"/>
    <property type="evidence" value="ECO:0007669"/>
    <property type="project" value="TreeGrafter"/>
</dbReference>
<proteinExistence type="inferred from homology"/>
<dbReference type="InterPro" id="IPR025857">
    <property type="entry name" value="MacB_PCD"/>
</dbReference>
<comment type="subcellular location">
    <subcellularLocation>
        <location evidence="1">Cell membrane</location>
        <topology evidence="1">Multi-pass membrane protein</topology>
    </subcellularLocation>
</comment>
<evidence type="ECO:0000256" key="3">
    <source>
        <dbReference type="ARBA" id="ARBA00022692"/>
    </source>
</evidence>
<evidence type="ECO:0000259" key="8">
    <source>
        <dbReference type="Pfam" id="PF02687"/>
    </source>
</evidence>
<keyword evidence="2" id="KW-1003">Cell membrane</keyword>
<feature type="domain" description="ABC3 transporter permease C-terminal" evidence="8">
    <location>
        <begin position="282"/>
        <end position="395"/>
    </location>
</feature>
<evidence type="ECO:0000256" key="6">
    <source>
        <dbReference type="ARBA" id="ARBA00038076"/>
    </source>
</evidence>
<evidence type="ECO:0000256" key="4">
    <source>
        <dbReference type="ARBA" id="ARBA00022989"/>
    </source>
</evidence>
<dbReference type="PANTHER" id="PTHR30572:SF4">
    <property type="entry name" value="ABC TRANSPORTER PERMEASE YTRF"/>
    <property type="match status" value="1"/>
</dbReference>
<name>A0A370KS68_9HYPH</name>
<dbReference type="GO" id="GO:0005886">
    <property type="term" value="C:plasma membrane"/>
    <property type="evidence" value="ECO:0007669"/>
    <property type="project" value="UniProtKB-SubCell"/>
</dbReference>
<evidence type="ECO:0000313" key="11">
    <source>
        <dbReference type="Proteomes" id="UP000254939"/>
    </source>
</evidence>
<dbReference type="PANTHER" id="PTHR30572">
    <property type="entry name" value="MEMBRANE COMPONENT OF TRANSPORTER-RELATED"/>
    <property type="match status" value="1"/>
</dbReference>
<evidence type="ECO:0000256" key="7">
    <source>
        <dbReference type="SAM" id="Phobius"/>
    </source>
</evidence>
<feature type="transmembrane region" description="Helical" evidence="7">
    <location>
        <begin position="21"/>
        <end position="40"/>
    </location>
</feature>
<dbReference type="RefSeq" id="WP_114712705.1">
    <property type="nucleotide sequence ID" value="NZ_KZ857259.1"/>
</dbReference>
<keyword evidence="4 7" id="KW-1133">Transmembrane helix</keyword>
<protein>
    <submittedName>
        <fullName evidence="10">Multidrug ABC transporter substrate-binding protein</fullName>
    </submittedName>
</protein>
<dbReference type="OrthoDB" id="9770036at2"/>
<sequence length="402" mass="42754">MFFETLKLALRAISRNMLRSFLTVLGVVIGVAAVIALVTIGNGTTAQVSAELSRLGTNMLFARPGQFGPGRASSEARRFTVKDVDAIRDQVNGLRAAAPLNQTTATVIYGGQSHSTTVMGTTNDYFIAQDWDMAIGRTFDAAEERGRPRCILGETVRSQLFGAANPNGQQIRVGKVSCSIIGVLAKRGQSGMGNDQDDVVMMPVKVYQRRVGGKANANVQMIVISARDGVSTSKIQDETENLLRERRKIIPGREDDFSVNDMTQIADAMTGTTTLLTSLLGAVAAISLLVGGIGIMNIMLVSVTERTREIGIRLAIGALEKQVLLQFLVEAVALSVFGGVAGILLGIGLGYGAVTALKVPFVVSSTMIGVAFAFSAAIGMVFGYFPARRAAQLNPIEALRHE</sequence>
<gene>
    <name evidence="10" type="ORF">B5K06_09560</name>
</gene>
<keyword evidence="5 7" id="KW-0472">Membrane</keyword>
<dbReference type="Pfam" id="PF02687">
    <property type="entry name" value="FtsX"/>
    <property type="match status" value="1"/>
</dbReference>
<keyword evidence="3 7" id="KW-0812">Transmembrane</keyword>
<comment type="caution">
    <text evidence="10">The sequence shown here is derived from an EMBL/GenBank/DDBJ whole genome shotgun (WGS) entry which is preliminary data.</text>
</comment>
<feature type="transmembrane region" description="Helical" evidence="7">
    <location>
        <begin position="279"/>
        <end position="303"/>
    </location>
</feature>
<reference evidence="10 11" key="1">
    <citation type="submission" date="2017-03" db="EMBL/GenBank/DDBJ databases">
        <title>Genome analysis of Rhizobial strains effectives or ineffectives for nitrogen fixation isolated from bean seeds.</title>
        <authorList>
            <person name="Peralta H."/>
            <person name="Aguilar-Vera A."/>
            <person name="Mora Y."/>
            <person name="Vargas-Lagunas C."/>
            <person name="Girard L."/>
            <person name="Mora J."/>
        </authorList>
    </citation>
    <scope>NUCLEOTIDE SEQUENCE [LARGE SCALE GENOMIC DNA]</scope>
    <source>
        <strain evidence="10 11">CCGM3</strain>
    </source>
</reference>
<evidence type="ECO:0000256" key="5">
    <source>
        <dbReference type="ARBA" id="ARBA00023136"/>
    </source>
</evidence>
<dbReference type="EMBL" id="NAAC01000009">
    <property type="protein sequence ID" value="RDJ12996.1"/>
    <property type="molecule type" value="Genomic_DNA"/>
</dbReference>